<dbReference type="RefSeq" id="WP_274050026.1">
    <property type="nucleotide sequence ID" value="NZ_CP059693.1"/>
</dbReference>
<sequence length="147" mass="16362">MMYKLLISFVLASVSAFGCASTEQHETLEIMDMKILLNTSQCTINSGSQNLSTGTEANCFFIKENNSSKIRTKYYKDIDSHVALIVGNSLPKNREYPLTMQRDDCGSTIKALIINKNGVKITEKEFTKTVTCAGVGSDEKEFYILSH</sequence>
<dbReference type="PROSITE" id="PS51257">
    <property type="entry name" value="PROKAR_LIPOPROTEIN"/>
    <property type="match status" value="1"/>
</dbReference>
<evidence type="ECO:0008006" key="4">
    <source>
        <dbReference type="Google" id="ProtNLM"/>
    </source>
</evidence>
<protein>
    <recommendedName>
        <fullName evidence="4">Lipoprotein</fullName>
    </recommendedName>
</protein>
<dbReference type="Proteomes" id="UP001215231">
    <property type="component" value="Chromosome"/>
</dbReference>
<name>A0ABY7V8X8_9GAMM</name>
<gene>
    <name evidence="2" type="ORF">H3N35_17120</name>
</gene>
<evidence type="ECO:0000313" key="3">
    <source>
        <dbReference type="Proteomes" id="UP001215231"/>
    </source>
</evidence>
<accession>A0ABY7V8X8</accession>
<evidence type="ECO:0000313" key="2">
    <source>
        <dbReference type="EMBL" id="WDE10016.1"/>
    </source>
</evidence>
<keyword evidence="1" id="KW-0732">Signal</keyword>
<keyword evidence="3" id="KW-1185">Reference proteome</keyword>
<dbReference type="EMBL" id="CP059693">
    <property type="protein sequence ID" value="WDE10016.1"/>
    <property type="molecule type" value="Genomic_DNA"/>
</dbReference>
<organism evidence="2 3">
    <name type="scientific">Thalassomonas haliotis</name>
    <dbReference type="NCBI Taxonomy" id="485448"/>
    <lineage>
        <taxon>Bacteria</taxon>
        <taxon>Pseudomonadati</taxon>
        <taxon>Pseudomonadota</taxon>
        <taxon>Gammaproteobacteria</taxon>
        <taxon>Alteromonadales</taxon>
        <taxon>Colwelliaceae</taxon>
        <taxon>Thalassomonas</taxon>
    </lineage>
</organism>
<feature type="chain" id="PRO_5047430667" description="Lipoprotein" evidence="1">
    <location>
        <begin position="21"/>
        <end position="147"/>
    </location>
</feature>
<feature type="signal peptide" evidence="1">
    <location>
        <begin position="1"/>
        <end position="20"/>
    </location>
</feature>
<evidence type="ECO:0000256" key="1">
    <source>
        <dbReference type="SAM" id="SignalP"/>
    </source>
</evidence>
<reference evidence="2 3" key="1">
    <citation type="journal article" date="2022" name="Mar. Drugs">
        <title>Bioassay-Guided Fractionation Leads to the Detection of Cholic Acid Generated by the Rare Thalassomonas sp.</title>
        <authorList>
            <person name="Pheiffer F."/>
            <person name="Schneider Y.K."/>
            <person name="Hansen E.H."/>
            <person name="Andersen J.H."/>
            <person name="Isaksson J."/>
            <person name="Busche T."/>
            <person name="R C."/>
            <person name="Kalinowski J."/>
            <person name="Zyl L.V."/>
            <person name="Trindade M."/>
        </authorList>
    </citation>
    <scope>NUCLEOTIDE SEQUENCE [LARGE SCALE GENOMIC DNA]</scope>
    <source>
        <strain evidence="2 3">A5K-61T</strain>
    </source>
</reference>
<proteinExistence type="predicted"/>